<sequence length="246" mass="27528">MSFIAKYVVNRLLRDNQWDRIGVEDPYSMQVEVKRRGKVVTKKVPRPIPDGVNDNDAQVLKEFRKRAVRYDQWFSWGSIKFGWSSIVNLVPVAGPVVSMYWSLSLLWLTRKLSDPFPLDLSLLFLLNIALDFGLGLIPVVGSLVAIGYKANSRNYGLLDRHLQRIGQRNLGNITNEEVRPGFINDKLQPVLEKDVLPGVVEASGKVAGVVQEQILPRLKKTAKDAVNSAQGKHEGIHEETVSVGST</sequence>
<evidence type="ECO:0008006" key="4">
    <source>
        <dbReference type="Google" id="ProtNLM"/>
    </source>
</evidence>
<reference evidence="2 3" key="1">
    <citation type="submission" date="2019-07" db="EMBL/GenBank/DDBJ databases">
        <title>Genome assembly of two rare yeast pathogens: Diutina rugosa and Trichomonascus ciferrii.</title>
        <authorList>
            <person name="Mixao V."/>
            <person name="Saus E."/>
            <person name="Hansen A."/>
            <person name="Lass-Flor C."/>
            <person name="Gabaldon T."/>
        </authorList>
    </citation>
    <scope>NUCLEOTIDE SEQUENCE [LARGE SCALE GENOMIC DNA]</scope>
    <source>
        <strain evidence="2 3">CBS 613</strain>
    </source>
</reference>
<keyword evidence="1" id="KW-0812">Transmembrane</keyword>
<feature type="transmembrane region" description="Helical" evidence="1">
    <location>
        <begin position="123"/>
        <end position="148"/>
    </location>
</feature>
<evidence type="ECO:0000313" key="3">
    <source>
        <dbReference type="Proteomes" id="UP000449547"/>
    </source>
</evidence>
<protein>
    <recommendedName>
        <fullName evidence="4">DUF4112 domain-containing protein</fullName>
    </recommendedName>
</protein>
<dbReference type="RefSeq" id="XP_034011879.1">
    <property type="nucleotide sequence ID" value="XM_034156409.1"/>
</dbReference>
<accession>A0A642UNG9</accession>
<dbReference type="InterPro" id="IPR025187">
    <property type="entry name" value="DUF4112"/>
</dbReference>
<comment type="caution">
    <text evidence="2">The sequence shown here is derived from an EMBL/GenBank/DDBJ whole genome shotgun (WGS) entry which is preliminary data.</text>
</comment>
<organism evidence="2 3">
    <name type="scientific">Diutina rugosa</name>
    <name type="common">Yeast</name>
    <name type="synonym">Candida rugosa</name>
    <dbReference type="NCBI Taxonomy" id="5481"/>
    <lineage>
        <taxon>Eukaryota</taxon>
        <taxon>Fungi</taxon>
        <taxon>Dikarya</taxon>
        <taxon>Ascomycota</taxon>
        <taxon>Saccharomycotina</taxon>
        <taxon>Pichiomycetes</taxon>
        <taxon>Debaryomycetaceae</taxon>
        <taxon>Diutina</taxon>
    </lineage>
</organism>
<keyword evidence="1" id="KW-0472">Membrane</keyword>
<dbReference type="GeneID" id="54782277"/>
<dbReference type="Pfam" id="PF13430">
    <property type="entry name" value="DUF4112"/>
    <property type="match status" value="1"/>
</dbReference>
<dbReference type="Proteomes" id="UP000449547">
    <property type="component" value="Unassembled WGS sequence"/>
</dbReference>
<feature type="transmembrane region" description="Helical" evidence="1">
    <location>
        <begin position="81"/>
        <end position="103"/>
    </location>
</feature>
<dbReference type="OrthoDB" id="2103474at2759"/>
<name>A0A642UNG9_DIURU</name>
<evidence type="ECO:0000256" key="1">
    <source>
        <dbReference type="SAM" id="Phobius"/>
    </source>
</evidence>
<dbReference type="OMA" id="YRYDMWF"/>
<gene>
    <name evidence="2" type="ORF">DIURU_003626</name>
</gene>
<keyword evidence="1" id="KW-1133">Transmembrane helix</keyword>
<dbReference type="EMBL" id="SWFT01000105">
    <property type="protein sequence ID" value="KAA8901256.1"/>
    <property type="molecule type" value="Genomic_DNA"/>
</dbReference>
<dbReference type="VEuPathDB" id="FungiDB:DIURU_003626"/>
<proteinExistence type="predicted"/>
<dbReference type="AlphaFoldDB" id="A0A642UNG9"/>
<dbReference type="PANTHER" id="PTHR35519:SF2">
    <property type="entry name" value="PH DOMAIN PROTEIN"/>
    <property type="match status" value="1"/>
</dbReference>
<evidence type="ECO:0000313" key="2">
    <source>
        <dbReference type="EMBL" id="KAA8901256.1"/>
    </source>
</evidence>
<dbReference type="PANTHER" id="PTHR35519">
    <property type="entry name" value="MEMBRANE PROTEINS"/>
    <property type="match status" value="1"/>
</dbReference>
<keyword evidence="3" id="KW-1185">Reference proteome</keyword>